<evidence type="ECO:0000256" key="2">
    <source>
        <dbReference type="ARBA" id="ARBA00023125"/>
    </source>
</evidence>
<feature type="domain" description="HTH tetR-type" evidence="5">
    <location>
        <begin position="13"/>
        <end position="73"/>
    </location>
</feature>
<keyword evidence="2 4" id="KW-0238">DNA-binding</keyword>
<dbReference type="PROSITE" id="PS50977">
    <property type="entry name" value="HTH_TETR_2"/>
    <property type="match status" value="1"/>
</dbReference>
<dbReference type="Pfam" id="PF17754">
    <property type="entry name" value="TetR_C_14"/>
    <property type="match status" value="1"/>
</dbReference>
<dbReference type="GO" id="GO:0000976">
    <property type="term" value="F:transcription cis-regulatory region binding"/>
    <property type="evidence" value="ECO:0007669"/>
    <property type="project" value="TreeGrafter"/>
</dbReference>
<sequence>MAEELSLRERKKLDTRRALSDATLNLAFERGLDNVTREDIAAAAGVSVRTFNNYFANKFEALAYRNLDRIRRSLDEFRARPDDEPLWTAIAESIVAPFVADGIRDVPPTKAQLTGVRTLIEVAQNHVPIGKELTDEWVAAIARRTGTDPERDMYPHLVAGVIIAVMRAAARAYVNADPPVLITGLLRQGFDGVAAGLPEPSGH</sequence>
<dbReference type="InterPro" id="IPR041347">
    <property type="entry name" value="MftR_C"/>
</dbReference>
<dbReference type="Gene3D" id="1.10.10.60">
    <property type="entry name" value="Homeodomain-like"/>
    <property type="match status" value="1"/>
</dbReference>
<reference evidence="6 7" key="1">
    <citation type="journal article" date="2019" name="ACS Chem. Biol.">
        <title>Identification and Mobilization of a Cryptic Antibiotic Biosynthesis Gene Locus from a Human-Pathogenic Nocardia Isolate.</title>
        <authorList>
            <person name="Herisse M."/>
            <person name="Ishida K."/>
            <person name="Porter J.L."/>
            <person name="Howden B."/>
            <person name="Hertweck C."/>
            <person name="Stinear T.P."/>
            <person name="Pidot S.J."/>
        </authorList>
    </citation>
    <scope>NUCLEOTIDE SEQUENCE [LARGE SCALE GENOMIC DNA]</scope>
    <source>
        <strain evidence="6 7">AUSMDU00024985</strain>
    </source>
</reference>
<dbReference type="EMBL" id="CP046171">
    <property type="protein sequence ID" value="QIS03002.1"/>
    <property type="molecule type" value="Genomic_DNA"/>
</dbReference>
<organism evidence="6 7">
    <name type="scientific">Nocardia brasiliensis</name>
    <dbReference type="NCBI Taxonomy" id="37326"/>
    <lineage>
        <taxon>Bacteria</taxon>
        <taxon>Bacillati</taxon>
        <taxon>Actinomycetota</taxon>
        <taxon>Actinomycetes</taxon>
        <taxon>Mycobacteriales</taxon>
        <taxon>Nocardiaceae</taxon>
        <taxon>Nocardia</taxon>
    </lineage>
</organism>
<dbReference type="PANTHER" id="PTHR30055">
    <property type="entry name" value="HTH-TYPE TRANSCRIPTIONAL REGULATOR RUTR"/>
    <property type="match status" value="1"/>
</dbReference>
<name>A0A6G9XPX3_NOCBR</name>
<feature type="DNA-binding region" description="H-T-H motif" evidence="4">
    <location>
        <begin position="36"/>
        <end position="55"/>
    </location>
</feature>
<dbReference type="Pfam" id="PF00440">
    <property type="entry name" value="TetR_N"/>
    <property type="match status" value="1"/>
</dbReference>
<accession>A0A6G9XPX3</accession>
<evidence type="ECO:0000313" key="6">
    <source>
        <dbReference type="EMBL" id="QIS03002.1"/>
    </source>
</evidence>
<evidence type="ECO:0000256" key="3">
    <source>
        <dbReference type="ARBA" id="ARBA00023163"/>
    </source>
</evidence>
<dbReference type="InterPro" id="IPR001647">
    <property type="entry name" value="HTH_TetR"/>
</dbReference>
<dbReference type="AlphaFoldDB" id="A0A6G9XPX3"/>
<dbReference type="Gene3D" id="1.10.357.10">
    <property type="entry name" value="Tetracycline Repressor, domain 2"/>
    <property type="match status" value="1"/>
</dbReference>
<dbReference type="InterPro" id="IPR009057">
    <property type="entry name" value="Homeodomain-like_sf"/>
</dbReference>
<dbReference type="InterPro" id="IPR050109">
    <property type="entry name" value="HTH-type_TetR-like_transc_reg"/>
</dbReference>
<dbReference type="SUPFAM" id="SSF46689">
    <property type="entry name" value="Homeodomain-like"/>
    <property type="match status" value="1"/>
</dbReference>
<evidence type="ECO:0000256" key="4">
    <source>
        <dbReference type="PROSITE-ProRule" id="PRU00335"/>
    </source>
</evidence>
<dbReference type="PANTHER" id="PTHR30055:SF238">
    <property type="entry name" value="MYCOFACTOCIN BIOSYNTHESIS TRANSCRIPTIONAL REGULATOR MFTR-RELATED"/>
    <property type="match status" value="1"/>
</dbReference>
<protein>
    <submittedName>
        <fullName evidence="6">TetR family transcriptional regulator</fullName>
    </submittedName>
</protein>
<evidence type="ECO:0000256" key="1">
    <source>
        <dbReference type="ARBA" id="ARBA00023015"/>
    </source>
</evidence>
<dbReference type="RefSeq" id="WP_167462075.1">
    <property type="nucleotide sequence ID" value="NZ_CP046171.1"/>
</dbReference>
<keyword evidence="3" id="KW-0804">Transcription</keyword>
<keyword evidence="1" id="KW-0805">Transcription regulation</keyword>
<evidence type="ECO:0000313" key="7">
    <source>
        <dbReference type="Proteomes" id="UP000501705"/>
    </source>
</evidence>
<proteinExistence type="predicted"/>
<dbReference type="Proteomes" id="UP000501705">
    <property type="component" value="Chromosome"/>
</dbReference>
<evidence type="ECO:0000259" key="5">
    <source>
        <dbReference type="PROSITE" id="PS50977"/>
    </source>
</evidence>
<gene>
    <name evidence="6" type="ORF">F5X71_12375</name>
</gene>
<dbReference type="GO" id="GO:0003700">
    <property type="term" value="F:DNA-binding transcription factor activity"/>
    <property type="evidence" value="ECO:0007669"/>
    <property type="project" value="TreeGrafter"/>
</dbReference>